<dbReference type="PATRIC" id="fig|1411022.3.peg.1611"/>
<feature type="region of interest" description="Disordered" evidence="1">
    <location>
        <begin position="1"/>
        <end position="37"/>
    </location>
</feature>
<evidence type="ECO:0000313" key="3">
    <source>
        <dbReference type="Proteomes" id="UP000034982"/>
    </source>
</evidence>
<proteinExistence type="predicted"/>
<dbReference type="EMBL" id="AYYE01001192">
    <property type="protein sequence ID" value="ETK06391.1"/>
    <property type="molecule type" value="Genomic_DNA"/>
</dbReference>
<protein>
    <submittedName>
        <fullName evidence="2">Uncharacterized protein</fullName>
    </submittedName>
</protein>
<dbReference type="Proteomes" id="UP000034982">
    <property type="component" value="Unassembled WGS sequence"/>
</dbReference>
<gene>
    <name evidence="2" type="ORF">T230_12770</name>
</gene>
<name>W2CIR9_9BACT</name>
<sequence>MDRPSNGLGRGFSDIIMKKKGVKKSEAAGPFTGARRL</sequence>
<comment type="caution">
    <text evidence="2">The sequence shown here is derived from an EMBL/GenBank/DDBJ whole genome shotgun (WGS) entry which is preliminary data.</text>
</comment>
<reference evidence="2 3" key="1">
    <citation type="submission" date="2013-11" db="EMBL/GenBank/DDBJ databases">
        <title>Single cell genomics of uncultured Tannerella BU063 (oral taxon 286).</title>
        <authorList>
            <person name="Beall C.J."/>
            <person name="Campbell A.G."/>
            <person name="Griffen A.L."/>
            <person name="Podar M."/>
            <person name="Leys E.J."/>
        </authorList>
    </citation>
    <scope>NUCLEOTIDE SEQUENCE [LARGE SCALE GENOMIC DNA]</scope>
    <source>
        <strain evidence="2">Cell 1/3</strain>
    </source>
</reference>
<dbReference type="AlphaFoldDB" id="W2CIR9"/>
<organism evidence="2 3">
    <name type="scientific">Tannerella sp. oral taxon BU063 isolate Cell 1/3</name>
    <dbReference type="NCBI Taxonomy" id="1411022"/>
    <lineage>
        <taxon>Bacteria</taxon>
        <taxon>Pseudomonadati</taxon>
        <taxon>Bacteroidota</taxon>
        <taxon>Bacteroidia</taxon>
        <taxon>Bacteroidales</taxon>
        <taxon>Tannerellaceae</taxon>
        <taxon>Tannerella</taxon>
    </lineage>
</organism>
<accession>W2CIR9</accession>
<evidence type="ECO:0000313" key="2">
    <source>
        <dbReference type="EMBL" id="ETK06391.1"/>
    </source>
</evidence>
<evidence type="ECO:0000256" key="1">
    <source>
        <dbReference type="SAM" id="MobiDB-lite"/>
    </source>
</evidence>